<evidence type="ECO:0000256" key="3">
    <source>
        <dbReference type="ARBA" id="ARBA00022448"/>
    </source>
</evidence>
<evidence type="ECO:0000313" key="11">
    <source>
        <dbReference type="Proteomes" id="UP000035996"/>
    </source>
</evidence>
<evidence type="ECO:0000256" key="1">
    <source>
        <dbReference type="ARBA" id="ARBA00004651"/>
    </source>
</evidence>
<keyword evidence="7 8" id="KW-0472">Membrane</keyword>
<dbReference type="STRING" id="157733.AB986_13275"/>
<dbReference type="OrthoDB" id="9794365at2"/>
<evidence type="ECO:0000256" key="8">
    <source>
        <dbReference type="RuleBase" id="RU361157"/>
    </source>
</evidence>
<feature type="transmembrane region" description="Helical" evidence="8">
    <location>
        <begin position="187"/>
        <end position="205"/>
    </location>
</feature>
<organism evidence="10 11">
    <name type="scientific">Guptibacillus hwajinpoensis</name>
    <dbReference type="NCBI Taxonomy" id="208199"/>
    <lineage>
        <taxon>Bacteria</taxon>
        <taxon>Bacillati</taxon>
        <taxon>Bacillota</taxon>
        <taxon>Bacilli</taxon>
        <taxon>Bacillales</taxon>
        <taxon>Guptibacillaceae</taxon>
        <taxon>Guptibacillus</taxon>
    </lineage>
</organism>
<feature type="transmembrane region" description="Helical" evidence="8">
    <location>
        <begin position="239"/>
        <end position="257"/>
    </location>
</feature>
<feature type="transmembrane region" description="Helical" evidence="8">
    <location>
        <begin position="110"/>
        <end position="137"/>
    </location>
</feature>
<evidence type="ECO:0000259" key="9">
    <source>
        <dbReference type="PROSITE" id="PS51012"/>
    </source>
</evidence>
<evidence type="ECO:0000313" key="10">
    <source>
        <dbReference type="EMBL" id="KMM36882.1"/>
    </source>
</evidence>
<keyword evidence="5 8" id="KW-0812">Transmembrane</keyword>
<comment type="subcellular location">
    <subcellularLocation>
        <location evidence="1 8">Cell membrane</location>
        <topology evidence="1 8">Multi-pass membrane protein</topology>
    </subcellularLocation>
</comment>
<comment type="similarity">
    <text evidence="2 8">Belongs to the ABC-2 integral membrane protein family.</text>
</comment>
<reference evidence="10" key="1">
    <citation type="submission" date="2015-06" db="EMBL/GenBank/DDBJ databases">
        <authorList>
            <person name="Liu B."/>
            <person name="Wang J."/>
            <person name="Zhu Y."/>
            <person name="Liu G."/>
            <person name="Chen Q."/>
            <person name="Zheng C."/>
            <person name="Che J."/>
            <person name="Ge C."/>
            <person name="Shi H."/>
            <person name="Pan Z."/>
            <person name="Liu X."/>
        </authorList>
    </citation>
    <scope>NUCLEOTIDE SEQUENCE [LARGE SCALE GENOMIC DNA]</scope>
    <source>
        <strain evidence="10">DSM 16346</strain>
    </source>
</reference>
<comment type="caution">
    <text evidence="10">The sequence shown here is derived from an EMBL/GenBank/DDBJ whole genome shotgun (WGS) entry which is preliminary data.</text>
</comment>
<name>A0A0J6FRC1_9BACL</name>
<evidence type="ECO:0000256" key="4">
    <source>
        <dbReference type="ARBA" id="ARBA00022475"/>
    </source>
</evidence>
<dbReference type="AlphaFoldDB" id="A0A0J6FRC1"/>
<proteinExistence type="inferred from homology"/>
<dbReference type="PANTHER" id="PTHR30413">
    <property type="entry name" value="INNER MEMBRANE TRANSPORT PERMEASE"/>
    <property type="match status" value="1"/>
</dbReference>
<sequence length="267" mass="31153">MNSMMAVIREQVSNFYLINRLSVYQVKSTNNNNYLGMVWEVLNPLFQMSIYWFVFGFGIRQGEPVDGIPFVLWMSAGLVVWFFFNPAVIQGSKSIYTRLSMVSKMNFPMSTIPSFVIMSVFYQHLILLGIYFAAVLMTGQGLSWHLIQLPYYMFALIILIFAISLITSTLSTIVRDVHKMLQSFIRMFLYLTPILWTIDSLPEFIQVGMKLNPLYYIVEGYRDALLGMGWVHQSLQYTLYYWVVVVLLLMIGSYLHMKFKSHFVDYI</sequence>
<dbReference type="InterPro" id="IPR047817">
    <property type="entry name" value="ABC2_TM_bact-type"/>
</dbReference>
<gene>
    <name evidence="10" type="ORF">AB986_13275</name>
</gene>
<evidence type="ECO:0000256" key="6">
    <source>
        <dbReference type="ARBA" id="ARBA00022989"/>
    </source>
</evidence>
<dbReference type="RefSeq" id="WP_048311595.1">
    <property type="nucleotide sequence ID" value="NZ_CP119526.1"/>
</dbReference>
<evidence type="ECO:0000256" key="7">
    <source>
        <dbReference type="ARBA" id="ARBA00023136"/>
    </source>
</evidence>
<dbReference type="InterPro" id="IPR013525">
    <property type="entry name" value="ABC2_TM"/>
</dbReference>
<dbReference type="Proteomes" id="UP000035996">
    <property type="component" value="Unassembled WGS sequence"/>
</dbReference>
<dbReference type="EMBL" id="LELK01000004">
    <property type="protein sequence ID" value="KMM36882.1"/>
    <property type="molecule type" value="Genomic_DNA"/>
</dbReference>
<keyword evidence="4 8" id="KW-1003">Cell membrane</keyword>
<dbReference type="PATRIC" id="fig|157733.3.peg.700"/>
<feature type="transmembrane region" description="Helical" evidence="8">
    <location>
        <begin position="149"/>
        <end position="175"/>
    </location>
</feature>
<evidence type="ECO:0000256" key="2">
    <source>
        <dbReference type="ARBA" id="ARBA00007783"/>
    </source>
</evidence>
<feature type="transmembrane region" description="Helical" evidence="8">
    <location>
        <begin position="67"/>
        <end position="89"/>
    </location>
</feature>
<dbReference type="GO" id="GO:0140359">
    <property type="term" value="F:ABC-type transporter activity"/>
    <property type="evidence" value="ECO:0007669"/>
    <property type="project" value="InterPro"/>
</dbReference>
<evidence type="ECO:0000256" key="5">
    <source>
        <dbReference type="ARBA" id="ARBA00022692"/>
    </source>
</evidence>
<dbReference type="PANTHER" id="PTHR30413:SF10">
    <property type="entry name" value="CAPSULE POLYSACCHARIDE EXPORT INNER-MEMBRANE PROTEIN CTRC"/>
    <property type="match status" value="1"/>
</dbReference>
<keyword evidence="6 8" id="KW-1133">Transmembrane helix</keyword>
<feature type="domain" description="ABC transmembrane type-2" evidence="9">
    <location>
        <begin position="35"/>
        <end position="259"/>
    </location>
</feature>
<accession>A0A0J6FRC1</accession>
<keyword evidence="11" id="KW-1185">Reference proteome</keyword>
<dbReference type="Pfam" id="PF01061">
    <property type="entry name" value="ABC2_membrane"/>
    <property type="match status" value="1"/>
</dbReference>
<keyword evidence="3 8" id="KW-0813">Transport</keyword>
<protein>
    <recommendedName>
        <fullName evidence="8">Transport permease protein</fullName>
    </recommendedName>
</protein>
<dbReference type="GO" id="GO:0005886">
    <property type="term" value="C:plasma membrane"/>
    <property type="evidence" value="ECO:0007669"/>
    <property type="project" value="UniProtKB-SubCell"/>
</dbReference>
<dbReference type="GO" id="GO:0015920">
    <property type="term" value="P:lipopolysaccharide transport"/>
    <property type="evidence" value="ECO:0007669"/>
    <property type="project" value="TreeGrafter"/>
</dbReference>
<dbReference type="PROSITE" id="PS51012">
    <property type="entry name" value="ABC_TM2"/>
    <property type="match status" value="1"/>
</dbReference>
<feature type="transmembrane region" description="Helical" evidence="8">
    <location>
        <begin position="34"/>
        <end position="55"/>
    </location>
</feature>